<dbReference type="CDD" id="cd20273">
    <property type="entry name" value="Complex1_LYR_unchar"/>
    <property type="match status" value="1"/>
</dbReference>
<evidence type="ECO:0000259" key="1">
    <source>
        <dbReference type="Pfam" id="PF20263"/>
    </source>
</evidence>
<dbReference type="Proteomes" id="UP000053447">
    <property type="component" value="Unassembled WGS sequence"/>
</dbReference>
<reference evidence="3" key="1">
    <citation type="journal article" date="2016" name="Nat. Commun.">
        <title>Genome analysis of three Pneumocystis species reveals adaptation mechanisms to life exclusively in mammalian hosts.</title>
        <authorList>
            <person name="Ma L."/>
            <person name="Chen Z."/>
            <person name="Huang D.W."/>
            <person name="Kutty G."/>
            <person name="Ishihara M."/>
            <person name="Wang H."/>
            <person name="Abouelleil A."/>
            <person name="Bishop L."/>
            <person name="Davey E."/>
            <person name="Deng R."/>
            <person name="Deng X."/>
            <person name="Fan L."/>
            <person name="Fantoni G."/>
            <person name="Fitzgerald M."/>
            <person name="Gogineni E."/>
            <person name="Goldberg J.M."/>
            <person name="Handley G."/>
            <person name="Hu X."/>
            <person name="Huber C."/>
            <person name="Jiao X."/>
            <person name="Jones K."/>
            <person name="Levin J.Z."/>
            <person name="Liu Y."/>
            <person name="Macdonald P."/>
            <person name="Melnikov A."/>
            <person name="Raley C."/>
            <person name="Sassi M."/>
            <person name="Sherman B.T."/>
            <person name="Song X."/>
            <person name="Sykes S."/>
            <person name="Tran B."/>
            <person name="Walsh L."/>
            <person name="Xia Y."/>
            <person name="Yang J."/>
            <person name="Young S."/>
            <person name="Zeng Q."/>
            <person name="Zheng X."/>
            <person name="Stephens R."/>
            <person name="Nusbaum C."/>
            <person name="Birren B.W."/>
            <person name="Azadi P."/>
            <person name="Lempicki R.A."/>
            <person name="Cuomo C.A."/>
            <person name="Kovacs J.A."/>
        </authorList>
    </citation>
    <scope>NUCLEOTIDE SEQUENCE [LARGE SCALE GENOMIC DNA]</scope>
    <source>
        <strain evidence="3">RU7</strain>
    </source>
</reference>
<dbReference type="GeneID" id="28939037"/>
<dbReference type="InterPro" id="IPR046896">
    <property type="entry name" value="Cup1-like_N"/>
</dbReference>
<gene>
    <name evidence="2" type="ORF">T551_00516</name>
</gene>
<feature type="domain" description="LYR motif-containing protein Cup1-like N-terminal" evidence="1">
    <location>
        <begin position="18"/>
        <end position="102"/>
    </location>
</feature>
<dbReference type="EMBL" id="LFWA01000002">
    <property type="protein sequence ID" value="KTW32426.1"/>
    <property type="molecule type" value="Genomic_DNA"/>
</dbReference>
<protein>
    <recommendedName>
        <fullName evidence="1">LYR motif-containing protein Cup1-like N-terminal domain-containing protein</fullName>
    </recommendedName>
</protein>
<name>A0A0W4ZVM8_PNEJ7</name>
<organism evidence="2 3">
    <name type="scientific">Pneumocystis jirovecii (strain RU7)</name>
    <name type="common">Human pneumocystis pneumonia agent</name>
    <dbReference type="NCBI Taxonomy" id="1408657"/>
    <lineage>
        <taxon>Eukaryota</taxon>
        <taxon>Fungi</taxon>
        <taxon>Dikarya</taxon>
        <taxon>Ascomycota</taxon>
        <taxon>Taphrinomycotina</taxon>
        <taxon>Pneumocystomycetes</taxon>
        <taxon>Pneumocystaceae</taxon>
        <taxon>Pneumocystis</taxon>
    </lineage>
</organism>
<evidence type="ECO:0000313" key="2">
    <source>
        <dbReference type="EMBL" id="KTW32426.1"/>
    </source>
</evidence>
<proteinExistence type="predicted"/>
<dbReference type="RefSeq" id="XP_018231118.1">
    <property type="nucleotide sequence ID" value="XM_018372782.1"/>
</dbReference>
<sequence length="277" mass="32031">MKKRLETIIPKIESAAGLYRQLLIHIGFFFDEPSRIYMKRHIRSRFEANRGQKSSIRIKKAFRDGHKALVTLKKAIAGDIRSCEKILELTYGRRGKRKHELLHPFLTSLRTGAPIVAGLPRTRLPVLSLPFKALIESQMPGRTVFLEDNAALDRRRYANLCWRKFAAIYLKILPPLPMKEIKLLEGLSRGEKVGSVGQSFRKLRSEPPSSTDPHYITPRFRRRLYQRLLMKCPSLSWGHNQGWTVKWSKDAPSKNMRANLIHEEMFLSEKKNTKASS</sequence>
<comment type="caution">
    <text evidence="2">The sequence shown here is derived from an EMBL/GenBank/DDBJ whole genome shotgun (WGS) entry which is preliminary data.</text>
</comment>
<dbReference type="Pfam" id="PF20263">
    <property type="entry name" value="LYRM2-like"/>
    <property type="match status" value="1"/>
</dbReference>
<evidence type="ECO:0000313" key="3">
    <source>
        <dbReference type="Proteomes" id="UP000053447"/>
    </source>
</evidence>
<keyword evidence="3" id="KW-1185">Reference proteome</keyword>
<accession>A0A0W4ZVM8</accession>
<dbReference type="VEuPathDB" id="FungiDB:T551_00516"/>
<dbReference type="OrthoDB" id="5521299at2759"/>
<dbReference type="AlphaFoldDB" id="A0A0W4ZVM8"/>